<dbReference type="Pfam" id="PF12680">
    <property type="entry name" value="SnoaL_2"/>
    <property type="match status" value="1"/>
</dbReference>
<dbReference type="InterPro" id="IPR032710">
    <property type="entry name" value="NTF2-like_dom_sf"/>
</dbReference>
<protein>
    <submittedName>
        <fullName evidence="2">Nuclear transport factor 2 family protein</fullName>
    </submittedName>
</protein>
<feature type="domain" description="SnoaL-like" evidence="1">
    <location>
        <begin position="6"/>
        <end position="111"/>
    </location>
</feature>
<reference evidence="2" key="1">
    <citation type="submission" date="2019-10" db="EMBL/GenBank/DDBJ databases">
        <title>Nonomuraea sp. nov., isolated from Phyllanthus amarus.</title>
        <authorList>
            <person name="Klykleung N."/>
            <person name="Tanasupawat S."/>
        </authorList>
    </citation>
    <scope>NUCLEOTIDE SEQUENCE [LARGE SCALE GENOMIC DNA]</scope>
    <source>
        <strain evidence="2">3MP-10</strain>
    </source>
</reference>
<proteinExistence type="predicted"/>
<organism evidence="2 3">
    <name type="scientific">Streptomyces mimosae</name>
    <dbReference type="NCBI Taxonomy" id="2586635"/>
    <lineage>
        <taxon>Bacteria</taxon>
        <taxon>Bacillati</taxon>
        <taxon>Actinomycetota</taxon>
        <taxon>Actinomycetes</taxon>
        <taxon>Kitasatosporales</taxon>
        <taxon>Streptomycetaceae</taxon>
        <taxon>Streptomyces</taxon>
    </lineage>
</organism>
<accession>A0A5N6AGF7</accession>
<dbReference type="RefSeq" id="WP_139666958.1">
    <property type="nucleotide sequence ID" value="NZ_VDLY02000004.1"/>
</dbReference>
<comment type="caution">
    <text evidence="2">The sequence shown here is derived from an EMBL/GenBank/DDBJ whole genome shotgun (WGS) entry which is preliminary data.</text>
</comment>
<dbReference type="OrthoDB" id="5176305at2"/>
<sequence>MSDNVVSRFFELGAKEDLDGAWECFADDGVWILPEGDGPGTTLNKQEIREHIEKMNELSHQITAQGLEGVFEKPVFLTGGEQAVVEWSLRKIGGDVIERGIDLFTLRDGKILVKDVFRKA</sequence>
<dbReference type="SUPFAM" id="SSF54427">
    <property type="entry name" value="NTF2-like"/>
    <property type="match status" value="1"/>
</dbReference>
<gene>
    <name evidence="2" type="ORF">FH607_008220</name>
</gene>
<dbReference type="InterPro" id="IPR037401">
    <property type="entry name" value="SnoaL-like"/>
</dbReference>
<dbReference type="EMBL" id="VDLY02000004">
    <property type="protein sequence ID" value="KAB8167947.1"/>
    <property type="molecule type" value="Genomic_DNA"/>
</dbReference>
<name>A0A5N6AGF7_9ACTN</name>
<dbReference type="Gene3D" id="3.10.450.50">
    <property type="match status" value="1"/>
</dbReference>
<evidence type="ECO:0000259" key="1">
    <source>
        <dbReference type="Pfam" id="PF12680"/>
    </source>
</evidence>
<evidence type="ECO:0000313" key="2">
    <source>
        <dbReference type="EMBL" id="KAB8167947.1"/>
    </source>
</evidence>
<dbReference type="AlphaFoldDB" id="A0A5N6AGF7"/>
<evidence type="ECO:0000313" key="3">
    <source>
        <dbReference type="Proteomes" id="UP000314251"/>
    </source>
</evidence>
<dbReference type="CDD" id="cd00531">
    <property type="entry name" value="NTF2_like"/>
    <property type="match status" value="1"/>
</dbReference>
<keyword evidence="3" id="KW-1185">Reference proteome</keyword>
<dbReference type="Proteomes" id="UP000314251">
    <property type="component" value="Unassembled WGS sequence"/>
</dbReference>